<feature type="domain" description="HTH luxR-type" evidence="2">
    <location>
        <begin position="122"/>
        <end position="187"/>
    </location>
</feature>
<dbReference type="InterPro" id="IPR036388">
    <property type="entry name" value="WH-like_DNA-bd_sf"/>
</dbReference>
<sequence length="199" mass="22736">MEVLIVRVAGGDAYYKLGISSLIINQWKGKNKKVRIVPDDAKTYHLSFDFDEEVVVIHATYFTGASHASQLTKLPWGNIYVPFNCRRSTLAQIEGKISRILAIPDWKIPNDFDLINIIAHNDLKRYQQLSPSEFMIITFIGQGIDCNLISKKMDRSIKTVRTHYRSACRKLGFDNQADFFRFAKYISKNSQGVINALCL</sequence>
<keyword evidence="1" id="KW-0238">DNA-binding</keyword>
<dbReference type="RefSeq" id="WP_092675758.1">
    <property type="nucleotide sequence ID" value="NZ_FOGC01000006.1"/>
</dbReference>
<dbReference type="Gene3D" id="1.10.10.10">
    <property type="entry name" value="Winged helix-like DNA-binding domain superfamily/Winged helix DNA-binding domain"/>
    <property type="match status" value="1"/>
</dbReference>
<evidence type="ECO:0000313" key="4">
    <source>
        <dbReference type="Proteomes" id="UP000242515"/>
    </source>
</evidence>
<keyword evidence="4" id="KW-1185">Reference proteome</keyword>
<dbReference type="PROSITE" id="PS50043">
    <property type="entry name" value="HTH_LUXR_2"/>
    <property type="match status" value="1"/>
</dbReference>
<evidence type="ECO:0000256" key="1">
    <source>
        <dbReference type="ARBA" id="ARBA00023125"/>
    </source>
</evidence>
<dbReference type="AlphaFoldDB" id="A0A1H9IPK2"/>
<dbReference type="Proteomes" id="UP000242515">
    <property type="component" value="Unassembled WGS sequence"/>
</dbReference>
<dbReference type="OrthoDB" id="6518199at2"/>
<name>A0A1H9IPK2_9GAMM</name>
<dbReference type="Pfam" id="PF00196">
    <property type="entry name" value="GerE"/>
    <property type="match status" value="1"/>
</dbReference>
<proteinExistence type="predicted"/>
<reference evidence="4" key="1">
    <citation type="submission" date="2016-10" db="EMBL/GenBank/DDBJ databases">
        <authorList>
            <person name="Varghese N."/>
            <person name="Submissions S."/>
        </authorList>
    </citation>
    <scope>NUCLEOTIDE SEQUENCE [LARGE SCALE GENOMIC DNA]</scope>
    <source>
        <strain evidence="4">8N4</strain>
    </source>
</reference>
<dbReference type="STRING" id="988801.SAMN05216522_106134"/>
<dbReference type="GO" id="GO:0003677">
    <property type="term" value="F:DNA binding"/>
    <property type="evidence" value="ECO:0007669"/>
    <property type="project" value="UniProtKB-KW"/>
</dbReference>
<evidence type="ECO:0000259" key="2">
    <source>
        <dbReference type="PROSITE" id="PS50043"/>
    </source>
</evidence>
<gene>
    <name evidence="3" type="ORF">SAMN05216522_106134</name>
</gene>
<accession>A0A1H9IPK2</accession>
<dbReference type="InterPro" id="IPR016032">
    <property type="entry name" value="Sig_transdc_resp-reg_C-effctor"/>
</dbReference>
<organism evidence="3 4">
    <name type="scientific">Rosenbergiella nectarea</name>
    <dbReference type="NCBI Taxonomy" id="988801"/>
    <lineage>
        <taxon>Bacteria</taxon>
        <taxon>Pseudomonadati</taxon>
        <taxon>Pseudomonadota</taxon>
        <taxon>Gammaproteobacteria</taxon>
        <taxon>Enterobacterales</taxon>
        <taxon>Erwiniaceae</taxon>
        <taxon>Rosenbergiella</taxon>
    </lineage>
</organism>
<protein>
    <submittedName>
        <fullName evidence="3">Regulatory protein, luxR family</fullName>
    </submittedName>
</protein>
<dbReference type="InterPro" id="IPR000792">
    <property type="entry name" value="Tscrpt_reg_LuxR_C"/>
</dbReference>
<dbReference type="EMBL" id="FOGC01000006">
    <property type="protein sequence ID" value="SEQ76449.1"/>
    <property type="molecule type" value="Genomic_DNA"/>
</dbReference>
<dbReference type="GO" id="GO:0006355">
    <property type="term" value="P:regulation of DNA-templated transcription"/>
    <property type="evidence" value="ECO:0007669"/>
    <property type="project" value="InterPro"/>
</dbReference>
<dbReference type="SUPFAM" id="SSF46894">
    <property type="entry name" value="C-terminal effector domain of the bipartite response regulators"/>
    <property type="match status" value="1"/>
</dbReference>
<dbReference type="SMART" id="SM00421">
    <property type="entry name" value="HTH_LUXR"/>
    <property type="match status" value="1"/>
</dbReference>
<evidence type="ECO:0000313" key="3">
    <source>
        <dbReference type="EMBL" id="SEQ76449.1"/>
    </source>
</evidence>